<reference evidence="3" key="1">
    <citation type="submission" date="2025-08" db="UniProtKB">
        <authorList>
            <consortium name="RefSeq"/>
        </authorList>
    </citation>
    <scope>IDENTIFICATION</scope>
    <source>
        <tissue evidence="3">White muscle</tissue>
    </source>
</reference>
<protein>
    <submittedName>
        <fullName evidence="3">E3 ubiquitin-protein ligase RNF19A-like</fullName>
    </submittedName>
</protein>
<feature type="region of interest" description="Disordered" evidence="1">
    <location>
        <begin position="182"/>
        <end position="201"/>
    </location>
</feature>
<feature type="compositionally biased region" description="Low complexity" evidence="1">
    <location>
        <begin position="248"/>
        <end position="259"/>
    </location>
</feature>
<feature type="region of interest" description="Disordered" evidence="1">
    <location>
        <begin position="246"/>
        <end position="268"/>
    </location>
</feature>
<dbReference type="GeneID" id="120042342"/>
<gene>
    <name evidence="3" type="primary">LOC120042342</name>
</gene>
<feature type="compositionally biased region" description="Basic residues" evidence="1">
    <location>
        <begin position="74"/>
        <end position="84"/>
    </location>
</feature>
<dbReference type="AlphaFoldDB" id="A0A8U0U877"/>
<proteinExistence type="predicted"/>
<feature type="compositionally biased region" description="Low complexity" evidence="1">
    <location>
        <begin position="187"/>
        <end position="200"/>
    </location>
</feature>
<evidence type="ECO:0000313" key="3">
    <source>
        <dbReference type="RefSeq" id="XP_038843080.1"/>
    </source>
</evidence>
<keyword evidence="2" id="KW-1185">Reference proteome</keyword>
<sequence>MAGSILNYMPLDREGSLEVDMEGKQEKKLHHHSNSSSLDDGSGEGRGVGVCPSGCPHESRSSKWVKDPSSSGGKKSKGKLRTKKSSGGTKIQETREDMDAQLLEQRSTNSSEFDSPSLSGSLPSVADSHCSHLSEFSCSDPETSRPPPLTPCCIDLHPQRPLTSLGTDLVTVTPLPEVENDHLENCPAASHSSSPSSSAPVYTEGGLGGMLLYIAEESLGLMRTTQEELDSLAVEEVLKETNNNMLDGGVVSQQPSSPVRSGCIQTEI</sequence>
<evidence type="ECO:0000313" key="2">
    <source>
        <dbReference type="Proteomes" id="UP000808372"/>
    </source>
</evidence>
<accession>A0A8U0U877</accession>
<dbReference type="RefSeq" id="XP_038843080.1">
    <property type="nucleotide sequence ID" value="XM_038987152.1"/>
</dbReference>
<name>A0A8U0U877_SALNM</name>
<evidence type="ECO:0000256" key="1">
    <source>
        <dbReference type="SAM" id="MobiDB-lite"/>
    </source>
</evidence>
<feature type="compositionally biased region" description="Basic and acidic residues" evidence="1">
    <location>
        <begin position="57"/>
        <end position="66"/>
    </location>
</feature>
<dbReference type="KEGG" id="snh:120042342"/>
<feature type="compositionally biased region" description="Basic and acidic residues" evidence="1">
    <location>
        <begin position="11"/>
        <end position="26"/>
    </location>
</feature>
<organism evidence="2 3">
    <name type="scientific">Salvelinus namaycush</name>
    <name type="common">Lake trout</name>
    <name type="synonym">Salmo namaycush</name>
    <dbReference type="NCBI Taxonomy" id="8040"/>
    <lineage>
        <taxon>Eukaryota</taxon>
        <taxon>Metazoa</taxon>
        <taxon>Chordata</taxon>
        <taxon>Craniata</taxon>
        <taxon>Vertebrata</taxon>
        <taxon>Euteleostomi</taxon>
        <taxon>Actinopterygii</taxon>
        <taxon>Neopterygii</taxon>
        <taxon>Teleostei</taxon>
        <taxon>Protacanthopterygii</taxon>
        <taxon>Salmoniformes</taxon>
        <taxon>Salmonidae</taxon>
        <taxon>Salmoninae</taxon>
        <taxon>Salvelinus</taxon>
    </lineage>
</organism>
<feature type="region of interest" description="Disordered" evidence="1">
    <location>
        <begin position="1"/>
        <end position="96"/>
    </location>
</feature>
<dbReference type="Proteomes" id="UP000808372">
    <property type="component" value="Unplaced"/>
</dbReference>